<dbReference type="AlphaFoldDB" id="C5E2V7"/>
<evidence type="ECO:0000313" key="2">
    <source>
        <dbReference type="Proteomes" id="UP000002036"/>
    </source>
</evidence>
<dbReference type="PANTHER" id="PTHR28054">
    <property type="entry name" value="RNA POLYMERASE I-SPECIFIC TRANSCRIPTION INITIATION FACTOR RRN10"/>
    <property type="match status" value="1"/>
</dbReference>
<dbReference type="Proteomes" id="UP000002036">
    <property type="component" value="Chromosome H"/>
</dbReference>
<organism evidence="1 2">
    <name type="scientific">Lachancea thermotolerans (strain ATCC 56472 / CBS 6340 / NRRL Y-8284)</name>
    <name type="common">Yeast</name>
    <name type="synonym">Kluyveromyces thermotolerans</name>
    <dbReference type="NCBI Taxonomy" id="559295"/>
    <lineage>
        <taxon>Eukaryota</taxon>
        <taxon>Fungi</taxon>
        <taxon>Dikarya</taxon>
        <taxon>Ascomycota</taxon>
        <taxon>Saccharomycotina</taxon>
        <taxon>Saccharomycetes</taxon>
        <taxon>Saccharomycetales</taxon>
        <taxon>Saccharomycetaceae</taxon>
        <taxon>Lachancea</taxon>
    </lineage>
</organism>
<dbReference type="HOGENOM" id="CLU_122953_0_0_1"/>
<dbReference type="OrthoDB" id="2565191at2759"/>
<dbReference type="GO" id="GO:0006360">
    <property type="term" value="P:transcription by RNA polymerase I"/>
    <property type="evidence" value="ECO:0007669"/>
    <property type="project" value="InterPro"/>
</dbReference>
<keyword evidence="2" id="KW-1185">Reference proteome</keyword>
<dbReference type="KEGG" id="lth:KLTH0H08074g"/>
<proteinExistence type="predicted"/>
<dbReference type="InterPro" id="IPR022793">
    <property type="entry name" value="Rrn10"/>
</dbReference>
<dbReference type="STRING" id="559295.C5E2V7"/>
<sequence length="137" mass="15596">MDRSVYEACSDLVEQFGHKVSADEILAQKVSNLVPIPFKSREDLELAALGDKKEGIYSGELAPRIDLKVLHYYATQLIVQKYPHLINCFDETALLTLGLLVEKWVEDYLRAQSDELRTNPARLIAKKTDYRKSPSDI</sequence>
<dbReference type="PANTHER" id="PTHR28054:SF1">
    <property type="entry name" value="RNA POLYMERASE I-SPECIFIC TRANSCRIPTION INITIATION FACTOR RRN10"/>
    <property type="match status" value="1"/>
</dbReference>
<dbReference type="eggNOG" id="ENOG502S1BQ">
    <property type="taxonomic scope" value="Eukaryota"/>
</dbReference>
<dbReference type="GeneID" id="8294941"/>
<accession>C5E2V7</accession>
<reference evidence="1 2" key="1">
    <citation type="journal article" date="2009" name="Genome Res.">
        <title>Comparative genomics of protoploid Saccharomycetaceae.</title>
        <authorList>
            <consortium name="The Genolevures Consortium"/>
            <person name="Souciet J.-L."/>
            <person name="Dujon B."/>
            <person name="Gaillardin C."/>
            <person name="Johnston M."/>
            <person name="Baret P.V."/>
            <person name="Cliften P."/>
            <person name="Sherman D.J."/>
            <person name="Weissenbach J."/>
            <person name="Westhof E."/>
            <person name="Wincker P."/>
            <person name="Jubin C."/>
            <person name="Poulain J."/>
            <person name="Barbe V."/>
            <person name="Segurens B."/>
            <person name="Artiguenave F."/>
            <person name="Anthouard V."/>
            <person name="Vacherie B."/>
            <person name="Val M.-E."/>
            <person name="Fulton R.S."/>
            <person name="Minx P."/>
            <person name="Wilson R."/>
            <person name="Durrens P."/>
            <person name="Jean G."/>
            <person name="Marck C."/>
            <person name="Martin T."/>
            <person name="Nikolski M."/>
            <person name="Rolland T."/>
            <person name="Seret M.-L."/>
            <person name="Casaregola S."/>
            <person name="Despons L."/>
            <person name="Fairhead C."/>
            <person name="Fischer G."/>
            <person name="Lafontaine I."/>
            <person name="Leh V."/>
            <person name="Lemaire M."/>
            <person name="de Montigny J."/>
            <person name="Neuveglise C."/>
            <person name="Thierry A."/>
            <person name="Blanc-Lenfle I."/>
            <person name="Bleykasten C."/>
            <person name="Diffels J."/>
            <person name="Fritsch E."/>
            <person name="Frangeul L."/>
            <person name="Goeffon A."/>
            <person name="Jauniaux N."/>
            <person name="Kachouri-Lafond R."/>
            <person name="Payen C."/>
            <person name="Potier S."/>
            <person name="Pribylova L."/>
            <person name="Ozanne C."/>
            <person name="Richard G.-F."/>
            <person name="Sacerdot C."/>
            <person name="Straub M.-L."/>
            <person name="Talla E."/>
        </authorList>
    </citation>
    <scope>NUCLEOTIDE SEQUENCE [LARGE SCALE GENOMIC DNA]</scope>
    <source>
        <strain evidence="2">ATCC 56472 / CBS 6340 / NRRL Y-8284</strain>
    </source>
</reference>
<dbReference type="OMA" id="HLINCFD"/>
<name>C5E2V7_LACTC</name>
<gene>
    <name evidence="1" type="ordered locus">KLTH0H08074g</name>
</gene>
<dbReference type="RefSeq" id="XP_002556230.1">
    <property type="nucleotide sequence ID" value="XM_002556184.1"/>
</dbReference>
<dbReference type="FunCoup" id="C5E2V7">
    <property type="interactions" value="55"/>
</dbReference>
<dbReference type="InParanoid" id="C5E2V7"/>
<dbReference type="Pfam" id="PF05234">
    <property type="entry name" value="UAF_Rrn10"/>
    <property type="match status" value="1"/>
</dbReference>
<evidence type="ECO:0000313" key="1">
    <source>
        <dbReference type="EMBL" id="CAR30368.1"/>
    </source>
</evidence>
<protein>
    <submittedName>
        <fullName evidence="1">KLTH0H08074p</fullName>
    </submittedName>
</protein>
<dbReference type="EMBL" id="CU928180">
    <property type="protein sequence ID" value="CAR30368.1"/>
    <property type="molecule type" value="Genomic_DNA"/>
</dbReference>